<dbReference type="Proteomes" id="UP000305233">
    <property type="component" value="Unassembled WGS sequence"/>
</dbReference>
<keyword evidence="1" id="KW-1133">Transmembrane helix</keyword>
<name>A0A4S5EA63_9MICC</name>
<keyword evidence="3" id="KW-1185">Reference proteome</keyword>
<gene>
    <name evidence="2" type="ORF">E8P82_01580</name>
</gene>
<sequence>MNPTSTIRTTRTILLAVVLAGLGLAVFGLFIGVAISGLVVSVMGWLALIVGVIWLAVYLTRRSTMRRTGPWRPGDEDAA</sequence>
<dbReference type="AlphaFoldDB" id="A0A4S5EA63"/>
<evidence type="ECO:0000256" key="1">
    <source>
        <dbReference type="SAM" id="Phobius"/>
    </source>
</evidence>
<dbReference type="EMBL" id="SSWH01000001">
    <property type="protein sequence ID" value="THJ68621.1"/>
    <property type="molecule type" value="Genomic_DNA"/>
</dbReference>
<feature type="transmembrane region" description="Helical" evidence="1">
    <location>
        <begin position="42"/>
        <end position="60"/>
    </location>
</feature>
<dbReference type="RefSeq" id="WP_136452723.1">
    <property type="nucleotide sequence ID" value="NZ_SSWH01000001.1"/>
</dbReference>
<protein>
    <submittedName>
        <fullName evidence="2">Uncharacterized protein</fullName>
    </submittedName>
</protein>
<reference evidence="2 3" key="1">
    <citation type="submission" date="2019-04" db="EMBL/GenBank/DDBJ databases">
        <authorList>
            <person name="Liu Q."/>
            <person name="Xin Y.-H."/>
        </authorList>
    </citation>
    <scope>NUCLEOTIDE SEQUENCE [LARGE SCALE GENOMIC DNA]</scope>
    <source>
        <strain evidence="2 3">AM23</strain>
    </source>
</reference>
<evidence type="ECO:0000313" key="2">
    <source>
        <dbReference type="EMBL" id="THJ68621.1"/>
    </source>
</evidence>
<feature type="transmembrane region" description="Helical" evidence="1">
    <location>
        <begin position="12"/>
        <end position="36"/>
    </location>
</feature>
<accession>A0A4S5EA63</accession>
<keyword evidence="1" id="KW-0472">Membrane</keyword>
<keyword evidence="1" id="KW-0812">Transmembrane</keyword>
<proteinExistence type="predicted"/>
<organism evidence="2 3">
    <name type="scientific">Arthrobacter echini</name>
    <dbReference type="NCBI Taxonomy" id="1529066"/>
    <lineage>
        <taxon>Bacteria</taxon>
        <taxon>Bacillati</taxon>
        <taxon>Actinomycetota</taxon>
        <taxon>Actinomycetes</taxon>
        <taxon>Micrococcales</taxon>
        <taxon>Micrococcaceae</taxon>
        <taxon>Arthrobacter</taxon>
    </lineage>
</organism>
<evidence type="ECO:0000313" key="3">
    <source>
        <dbReference type="Proteomes" id="UP000305233"/>
    </source>
</evidence>
<comment type="caution">
    <text evidence="2">The sequence shown here is derived from an EMBL/GenBank/DDBJ whole genome shotgun (WGS) entry which is preliminary data.</text>
</comment>